<comment type="subunit">
    <text evidence="16 17">Composed of six subunits; NqrA, NqrB, NqrC, NqrD, NqrE and NqrF.</text>
</comment>
<dbReference type="HAMAP" id="MF_00427">
    <property type="entry name" value="NqrC"/>
    <property type="match status" value="1"/>
</dbReference>
<dbReference type="EMBL" id="LK391969">
    <property type="protein sequence ID" value="CEF27186.1"/>
    <property type="molecule type" value="Genomic_DNA"/>
</dbReference>
<accession>A0A078MJF9</accession>
<dbReference type="RefSeq" id="WP_044499821.1">
    <property type="nucleotide sequence ID" value="NZ_LK391969.1"/>
</dbReference>
<evidence type="ECO:0000256" key="16">
    <source>
        <dbReference type="HAMAP-Rule" id="MF_00427"/>
    </source>
</evidence>
<evidence type="ECO:0000256" key="3">
    <source>
        <dbReference type="ARBA" id="ARBA00022519"/>
    </source>
</evidence>
<keyword evidence="12 16" id="KW-0406">Ion transport</keyword>
<dbReference type="PATRIC" id="fig|1461581.3.peg.2102"/>
<dbReference type="InterPro" id="IPR010204">
    <property type="entry name" value="NqrC"/>
</dbReference>
<evidence type="ECO:0000256" key="14">
    <source>
        <dbReference type="ARBA" id="ARBA00023136"/>
    </source>
</evidence>
<sequence>MSSPNESTARTLLVALLVCLVCSVFVAGAAVALRPIQIENSQLDKQRNILAIAGIGDPGMSGPEVQALFNERIIARLVDLETGRFSDEHDPQTFDPVAAAKDPAMSKNLTGGEDIASINRRENFSVVYIVESDNQEMETLILPVRGYGLWSTLHGFLALQGDLNTVQGFGFYQHAETPGLGGEVDNPNWRGLWPGKEIFNDDGQLAIRVIKGNVDASNPNADHQVDGLAGATLTANGVNNLLHYWLSENGFGSFIDNLRSGEA</sequence>
<comment type="caution">
    <text evidence="16">Lacks conserved residue(s) required for the propagation of feature annotation.</text>
</comment>
<evidence type="ECO:0000256" key="7">
    <source>
        <dbReference type="ARBA" id="ARBA00022692"/>
    </source>
</evidence>
<dbReference type="InterPro" id="IPR007329">
    <property type="entry name" value="FMN-bd"/>
</dbReference>
<keyword evidence="1 16" id="KW-0813">Transport</keyword>
<dbReference type="GO" id="GO:0006814">
    <property type="term" value="P:sodium ion transport"/>
    <property type="evidence" value="ECO:0007669"/>
    <property type="project" value="UniProtKB-UniRule"/>
</dbReference>
<comment type="subcellular location">
    <subcellularLocation>
        <location evidence="16">Cell membrane</location>
        <topology evidence="16">Single-pass membrane protein</topology>
    </subcellularLocation>
</comment>
<gene>
    <name evidence="16 19" type="primary">nqrC</name>
    <name evidence="19" type="ORF">BN1049_02132</name>
</gene>
<keyword evidence="10 16" id="KW-0520">NAD</keyword>
<comment type="similarity">
    <text evidence="16 17">Belongs to the NqrC family.</text>
</comment>
<dbReference type="GO" id="GO:0010181">
    <property type="term" value="F:FMN binding"/>
    <property type="evidence" value="ECO:0007669"/>
    <property type="project" value="UniProtKB-UniRule"/>
</dbReference>
<evidence type="ECO:0000256" key="9">
    <source>
        <dbReference type="ARBA" id="ARBA00022989"/>
    </source>
</evidence>
<evidence type="ECO:0000256" key="15">
    <source>
        <dbReference type="ARBA" id="ARBA00023201"/>
    </source>
</evidence>
<proteinExistence type="inferred from homology"/>
<dbReference type="NCBIfam" id="TIGR01938">
    <property type="entry name" value="nqrC"/>
    <property type="match status" value="1"/>
</dbReference>
<keyword evidence="4 16" id="KW-0597">Phosphoprotein</keyword>
<dbReference type="SMART" id="SM00900">
    <property type="entry name" value="FMN_bind"/>
    <property type="match status" value="1"/>
</dbReference>
<evidence type="ECO:0000256" key="4">
    <source>
        <dbReference type="ARBA" id="ARBA00022553"/>
    </source>
</evidence>
<evidence type="ECO:0000256" key="12">
    <source>
        <dbReference type="ARBA" id="ARBA00023065"/>
    </source>
</evidence>
<feature type="domain" description="FMN-binding" evidence="18">
    <location>
        <begin position="148"/>
        <end position="249"/>
    </location>
</feature>
<dbReference type="AlphaFoldDB" id="A0A078MJF9"/>
<dbReference type="PIRSF" id="PIRSF009437">
    <property type="entry name" value="NQR-1_subunit_C"/>
    <property type="match status" value="1"/>
</dbReference>
<keyword evidence="13 16" id="KW-0830">Ubiquinone</keyword>
<keyword evidence="7 16" id="KW-0812">Transmembrane</keyword>
<dbReference type="Pfam" id="PF04205">
    <property type="entry name" value="FMN_bind"/>
    <property type="match status" value="1"/>
</dbReference>
<keyword evidence="15 16" id="KW-0739">Sodium transport</keyword>
<evidence type="ECO:0000256" key="5">
    <source>
        <dbReference type="ARBA" id="ARBA00022630"/>
    </source>
</evidence>
<dbReference type="PANTHER" id="PTHR37838:SF1">
    <property type="entry name" value="NA(+)-TRANSLOCATING NADH-QUINONE REDUCTASE SUBUNIT C"/>
    <property type="match status" value="1"/>
</dbReference>
<dbReference type="PANTHER" id="PTHR37838">
    <property type="entry name" value="NA(+)-TRANSLOCATING NADH-QUINONE REDUCTASE SUBUNIT C"/>
    <property type="match status" value="1"/>
</dbReference>
<keyword evidence="3" id="KW-0997">Cell inner membrane</keyword>
<reference evidence="19" key="1">
    <citation type="submission" date="2014-07" db="EMBL/GenBank/DDBJ databases">
        <authorList>
            <person name="Urmite Genomes Urmite Genomes"/>
        </authorList>
    </citation>
    <scope>NUCLEOTIDE SEQUENCE</scope>
    <source>
        <strain evidence="19">12M76_air</strain>
    </source>
</reference>
<evidence type="ECO:0000256" key="6">
    <source>
        <dbReference type="ARBA" id="ARBA00022643"/>
    </source>
</evidence>
<dbReference type="EC" id="7.2.1.1" evidence="16 17"/>
<dbReference type="OrthoDB" id="9786835at2"/>
<keyword evidence="11 16" id="KW-0915">Sodium</keyword>
<keyword evidence="8 16" id="KW-1278">Translocase</keyword>
<dbReference type="EMBL" id="LM997413">
    <property type="protein sequence ID" value="CEA05532.1"/>
    <property type="molecule type" value="Genomic_DNA"/>
</dbReference>
<evidence type="ECO:0000259" key="18">
    <source>
        <dbReference type="SMART" id="SM00900"/>
    </source>
</evidence>
<keyword evidence="14 16" id="KW-0472">Membrane</keyword>
<keyword evidence="5 16" id="KW-0285">Flavoprotein</keyword>
<comment type="cofactor">
    <cofactor evidence="16 17">
        <name>FMN</name>
        <dbReference type="ChEBI" id="CHEBI:58210"/>
    </cofactor>
</comment>
<dbReference type="GO" id="GO:0005886">
    <property type="term" value="C:plasma membrane"/>
    <property type="evidence" value="ECO:0007669"/>
    <property type="project" value="UniProtKB-SubCell"/>
</dbReference>
<comment type="catalytic activity">
    <reaction evidence="16 17">
        <text>a ubiquinone + n Na(+)(in) + NADH + H(+) = a ubiquinol + n Na(+)(out) + NAD(+)</text>
        <dbReference type="Rhea" id="RHEA:47748"/>
        <dbReference type="Rhea" id="RHEA-COMP:9565"/>
        <dbReference type="Rhea" id="RHEA-COMP:9566"/>
        <dbReference type="ChEBI" id="CHEBI:15378"/>
        <dbReference type="ChEBI" id="CHEBI:16389"/>
        <dbReference type="ChEBI" id="CHEBI:17976"/>
        <dbReference type="ChEBI" id="CHEBI:29101"/>
        <dbReference type="ChEBI" id="CHEBI:57540"/>
        <dbReference type="ChEBI" id="CHEBI:57945"/>
        <dbReference type="EC" id="7.2.1.1"/>
    </reaction>
</comment>
<evidence type="ECO:0000256" key="2">
    <source>
        <dbReference type="ARBA" id="ARBA00022475"/>
    </source>
</evidence>
<keyword evidence="2 16" id="KW-1003">Cell membrane</keyword>
<keyword evidence="6 16" id="KW-0288">FMN</keyword>
<organism evidence="19">
    <name type="scientific">Pseudomonas saudimassiliensis</name>
    <dbReference type="NCBI Taxonomy" id="1461581"/>
    <lineage>
        <taxon>Bacteria</taxon>
        <taxon>Pseudomonadati</taxon>
        <taxon>Pseudomonadota</taxon>
        <taxon>Gammaproteobacteria</taxon>
        <taxon>Pseudomonadales</taxon>
        <taxon>Pseudomonadaceae</taxon>
        <taxon>Pseudomonas</taxon>
    </lineage>
</organism>
<name>A0A078MJF9_9PSED</name>
<evidence type="ECO:0000256" key="8">
    <source>
        <dbReference type="ARBA" id="ARBA00022967"/>
    </source>
</evidence>
<evidence type="ECO:0000313" key="19">
    <source>
        <dbReference type="EMBL" id="CEA05532.1"/>
    </source>
</evidence>
<evidence type="ECO:0000256" key="11">
    <source>
        <dbReference type="ARBA" id="ARBA00023053"/>
    </source>
</evidence>
<evidence type="ECO:0000256" key="10">
    <source>
        <dbReference type="ARBA" id="ARBA00023027"/>
    </source>
</evidence>
<evidence type="ECO:0000256" key="1">
    <source>
        <dbReference type="ARBA" id="ARBA00022448"/>
    </source>
</evidence>
<evidence type="ECO:0000256" key="13">
    <source>
        <dbReference type="ARBA" id="ARBA00023075"/>
    </source>
</evidence>
<keyword evidence="9 16" id="KW-1133">Transmembrane helix</keyword>
<comment type="function">
    <text evidence="16">NQR complex catalyzes the reduction of ubiquinone-1 to ubiquinol by two successive reactions, coupled with the transport of Na(+) ions from the cytoplasm to the periplasm. NqrA to NqrE are probably involved in the second step, the conversion of ubisemiquinone to ubiquinol.</text>
</comment>
<dbReference type="GO" id="GO:0016655">
    <property type="term" value="F:oxidoreductase activity, acting on NAD(P)H, quinone or similar compound as acceptor"/>
    <property type="evidence" value="ECO:0007669"/>
    <property type="project" value="UniProtKB-UniRule"/>
</dbReference>
<protein>
    <recommendedName>
        <fullName evidence="16 17">Na(+)-translocating NADH-quinone reductase subunit C</fullName>
        <shortName evidence="16 17">Na(+)-NQR subunit C</shortName>
        <shortName evidence="16 17">Na(+)-translocating NQR subunit C</shortName>
        <ecNumber evidence="16 17">7.2.1.1</ecNumber>
    </recommendedName>
    <alternativeName>
        <fullName evidence="16 17">NQR complex subunit C</fullName>
    </alternativeName>
    <alternativeName>
        <fullName evidence="16 17">NQR-1 subunit C</fullName>
    </alternativeName>
</protein>
<evidence type="ECO:0000256" key="17">
    <source>
        <dbReference type="PIRNR" id="PIRNR009437"/>
    </source>
</evidence>
<feature type="modified residue" description="FMN phosphoryl threonine" evidence="16">
    <location>
        <position position="232"/>
    </location>
</feature>
<dbReference type="NCBIfam" id="NF003749">
    <property type="entry name" value="PRK05346.1-5"/>
    <property type="match status" value="1"/>
</dbReference>